<dbReference type="RefSeq" id="WP_245937175.1">
    <property type="nucleotide sequence ID" value="NZ_QPJY01000001.1"/>
</dbReference>
<evidence type="ECO:0000256" key="2">
    <source>
        <dbReference type="ARBA" id="ARBA00009840"/>
    </source>
</evidence>
<feature type="coiled-coil region" evidence="5">
    <location>
        <begin position="48"/>
        <end position="75"/>
    </location>
</feature>
<organism evidence="7 8">
    <name type="scientific">Thioalbus denitrificans</name>
    <dbReference type="NCBI Taxonomy" id="547122"/>
    <lineage>
        <taxon>Bacteria</taxon>
        <taxon>Pseudomonadati</taxon>
        <taxon>Pseudomonadota</taxon>
        <taxon>Gammaproteobacteria</taxon>
        <taxon>Chromatiales</taxon>
        <taxon>Ectothiorhodospiraceae</taxon>
        <taxon>Thioalbus</taxon>
    </lineage>
</organism>
<dbReference type="AlphaFoldDB" id="A0A369CJQ8"/>
<accession>A0A369CJQ8</accession>
<dbReference type="Proteomes" id="UP000252707">
    <property type="component" value="Unassembled WGS sequence"/>
</dbReference>
<comment type="caution">
    <text evidence="7">The sequence shown here is derived from an EMBL/GenBank/DDBJ whole genome shotgun (WGS) entry which is preliminary data.</text>
</comment>
<dbReference type="InterPro" id="IPR003798">
    <property type="entry name" value="DNA_recombination_RmuC"/>
</dbReference>
<dbReference type="PANTHER" id="PTHR30563:SF0">
    <property type="entry name" value="DNA RECOMBINATION PROTEIN RMUC"/>
    <property type="match status" value="1"/>
</dbReference>
<name>A0A369CJQ8_9GAMM</name>
<keyword evidence="3 5" id="KW-0175">Coiled coil</keyword>
<feature type="region of interest" description="Disordered" evidence="6">
    <location>
        <begin position="404"/>
        <end position="434"/>
    </location>
</feature>
<evidence type="ECO:0000256" key="6">
    <source>
        <dbReference type="SAM" id="MobiDB-lite"/>
    </source>
</evidence>
<keyword evidence="8" id="KW-1185">Reference proteome</keyword>
<gene>
    <name evidence="7" type="ORF">DFQ59_101843</name>
</gene>
<dbReference type="PANTHER" id="PTHR30563">
    <property type="entry name" value="DNA RECOMBINATION PROTEIN RMUC"/>
    <property type="match status" value="1"/>
</dbReference>
<evidence type="ECO:0000313" key="8">
    <source>
        <dbReference type="Proteomes" id="UP000252707"/>
    </source>
</evidence>
<protein>
    <submittedName>
        <fullName evidence="7">DNA recombination protein RmuC</fullName>
    </submittedName>
</protein>
<sequence length="434" mass="48428">MPSLSDPRMLALALAGAVMLGALFGVLLTQLRCQRRLGALETARATLAGQLEAERANAEARIEALEDARERLGETFEVLAAHALRSNQEDFLRLARESLGQFQQQAQSDLTQRQKAIDNMLLPIRTALEKTEQQVREMEQARQTAQGALTQYLEGMAQTQQALQAETRNLVQALRRPEVRGRWGELTLRRLVELAGMVEHCDFTEQAHRATEDGALRPDMVIRLPDEREIVVDVKTPLDAYLSAVEATDDGIRREALARHARNVRQRVRELSSKQYWAQFRDSLDFVILFIPGDQFLTAALDDDHALLEDALRARVILATPTSLVALLRAVAFSWRQMAIIRHADAIRDLGEEFYKRLATFTEHLARLGRNLGGSVESYNRAVGSLERQVLSAARRLAEMGISTPKELAGLEPLEQSPREPAESSPAPAPDPAP</sequence>
<evidence type="ECO:0000256" key="1">
    <source>
        <dbReference type="ARBA" id="ARBA00003416"/>
    </source>
</evidence>
<evidence type="ECO:0000313" key="7">
    <source>
        <dbReference type="EMBL" id="RCX33538.1"/>
    </source>
</evidence>
<dbReference type="EMBL" id="QPJY01000001">
    <property type="protein sequence ID" value="RCX33538.1"/>
    <property type="molecule type" value="Genomic_DNA"/>
</dbReference>
<evidence type="ECO:0000256" key="4">
    <source>
        <dbReference type="ARBA" id="ARBA00023172"/>
    </source>
</evidence>
<evidence type="ECO:0000256" key="3">
    <source>
        <dbReference type="ARBA" id="ARBA00023054"/>
    </source>
</evidence>
<dbReference type="Pfam" id="PF02646">
    <property type="entry name" value="RmuC"/>
    <property type="match status" value="1"/>
</dbReference>
<reference evidence="7 8" key="1">
    <citation type="submission" date="2018-07" db="EMBL/GenBank/DDBJ databases">
        <title>Genomic Encyclopedia of Type Strains, Phase IV (KMG-IV): sequencing the most valuable type-strain genomes for metagenomic binning, comparative biology and taxonomic classification.</title>
        <authorList>
            <person name="Goeker M."/>
        </authorList>
    </citation>
    <scope>NUCLEOTIDE SEQUENCE [LARGE SCALE GENOMIC DNA]</scope>
    <source>
        <strain evidence="7 8">DSM 26407</strain>
    </source>
</reference>
<comment type="function">
    <text evidence="1">Involved in DNA recombination.</text>
</comment>
<comment type="similarity">
    <text evidence="2">Belongs to the RmuC family.</text>
</comment>
<evidence type="ECO:0000256" key="5">
    <source>
        <dbReference type="SAM" id="Coils"/>
    </source>
</evidence>
<proteinExistence type="inferred from homology"/>
<keyword evidence="4" id="KW-0233">DNA recombination</keyword>
<dbReference type="GO" id="GO:0006310">
    <property type="term" value="P:DNA recombination"/>
    <property type="evidence" value="ECO:0007669"/>
    <property type="project" value="UniProtKB-KW"/>
</dbReference>
<feature type="coiled-coil region" evidence="5">
    <location>
        <begin position="124"/>
        <end position="176"/>
    </location>
</feature>